<evidence type="ECO:0000259" key="1">
    <source>
        <dbReference type="PROSITE" id="PS51644"/>
    </source>
</evidence>
<dbReference type="Gene3D" id="3.40.50.1010">
    <property type="entry name" value="5'-nuclease"/>
    <property type="match status" value="1"/>
</dbReference>
<dbReference type="EMBL" id="LDJM01000020">
    <property type="protein sequence ID" value="KRG76994.1"/>
    <property type="molecule type" value="Genomic_DNA"/>
</dbReference>
<comment type="caution">
    <text evidence="2">The sequence shown here is derived from an EMBL/GenBank/DDBJ whole genome shotgun (WGS) entry which is preliminary data.</text>
</comment>
<dbReference type="GO" id="GO:0004540">
    <property type="term" value="F:RNA nuclease activity"/>
    <property type="evidence" value="ECO:0007669"/>
    <property type="project" value="InterPro"/>
</dbReference>
<reference evidence="2 3" key="1">
    <citation type="submission" date="2015-05" db="EMBL/GenBank/DDBJ databases">
        <title>Genome sequencing and analysis of members of genus Stenotrophomonas.</title>
        <authorList>
            <person name="Patil P.P."/>
            <person name="Midha S."/>
            <person name="Patil P.B."/>
        </authorList>
    </citation>
    <scope>NUCLEOTIDE SEQUENCE [LARGE SCALE GENOMIC DNA]</scope>
    <source>
        <strain evidence="2 3">DSM 24757</strain>
    </source>
</reference>
<dbReference type="PROSITE" id="PS51644">
    <property type="entry name" value="HTH_OST"/>
    <property type="match status" value="1"/>
</dbReference>
<dbReference type="Pfam" id="PF12872">
    <property type="entry name" value="OST-HTH"/>
    <property type="match status" value="1"/>
</dbReference>
<dbReference type="CDD" id="cd10146">
    <property type="entry name" value="LabA_like_C"/>
    <property type="match status" value="1"/>
</dbReference>
<protein>
    <recommendedName>
        <fullName evidence="1">HTH OST-type domain-containing protein</fullName>
    </recommendedName>
</protein>
<proteinExistence type="predicted"/>
<dbReference type="PATRIC" id="fig|336566.3.peg.1107"/>
<dbReference type="Gene3D" id="3.30.420.610">
    <property type="entry name" value="LOTUS domain-like"/>
    <property type="match status" value="1"/>
</dbReference>
<dbReference type="InterPro" id="IPR021139">
    <property type="entry name" value="NYN"/>
</dbReference>
<evidence type="ECO:0000313" key="2">
    <source>
        <dbReference type="EMBL" id="KRG76994.1"/>
    </source>
</evidence>
<dbReference type="AlphaFoldDB" id="A0A0R0DE94"/>
<dbReference type="PANTHER" id="PTHR35811:SF1">
    <property type="entry name" value="HTH OST-TYPE DOMAIN-CONTAINING PROTEIN"/>
    <property type="match status" value="1"/>
</dbReference>
<dbReference type="STRING" id="336566.ABB30_08480"/>
<dbReference type="PANTHER" id="PTHR35811">
    <property type="entry name" value="SLR1870 PROTEIN"/>
    <property type="match status" value="1"/>
</dbReference>
<dbReference type="CDD" id="cd11297">
    <property type="entry name" value="PIN_LabA-like_N_1"/>
    <property type="match status" value="1"/>
</dbReference>
<keyword evidence="3" id="KW-1185">Reference proteome</keyword>
<dbReference type="InterPro" id="IPR041966">
    <property type="entry name" value="LOTUS-like"/>
</dbReference>
<feature type="domain" description="HTH OST-type" evidence="1">
    <location>
        <begin position="185"/>
        <end position="257"/>
    </location>
</feature>
<dbReference type="Pfam" id="PF01936">
    <property type="entry name" value="NYN"/>
    <property type="match status" value="1"/>
</dbReference>
<dbReference type="Proteomes" id="UP000050956">
    <property type="component" value="Unassembled WGS sequence"/>
</dbReference>
<organism evidence="2 3">
    <name type="scientific">Stenotrophomonas ginsengisoli</name>
    <dbReference type="NCBI Taxonomy" id="336566"/>
    <lineage>
        <taxon>Bacteria</taxon>
        <taxon>Pseudomonadati</taxon>
        <taxon>Pseudomonadota</taxon>
        <taxon>Gammaproteobacteria</taxon>
        <taxon>Lysobacterales</taxon>
        <taxon>Lysobacteraceae</taxon>
        <taxon>Stenotrophomonas</taxon>
    </lineage>
</organism>
<accession>A0A0R0DE94</accession>
<dbReference type="RefSeq" id="WP_057637874.1">
    <property type="nucleotide sequence ID" value="NZ_LDJM01000020.1"/>
</dbReference>
<sequence>MSETEKRIAVLIDADNAPASKIDEVLAEVARHGVANVRRAYGNWKSPNLKQWEAVLHEFAIRPMQQFAYSKGKNASDMAMVVDAMDLLYGGRLDGFALVSSDADFTPLVMRLLNEGVKVYGFGERKTPTPFVNACSQFTYLEGLGEDPEAVVVAASGGVSEAASGPVATAGSQRSGPLPGAQLRGDTKLVNLLRGPVEACADDAGWASLAAVGKQIANRASLDPRNYGYRKLVDLITASGLFEIRRQELAVYVRDRRHPEARSSAAPARSGQ</sequence>
<dbReference type="InterPro" id="IPR025605">
    <property type="entry name" value="OST-HTH/LOTUS_dom"/>
</dbReference>
<gene>
    <name evidence="2" type="ORF">ABB30_08480</name>
</gene>
<evidence type="ECO:0000313" key="3">
    <source>
        <dbReference type="Proteomes" id="UP000050956"/>
    </source>
</evidence>
<name>A0A0R0DE94_9GAMM</name>